<evidence type="ECO:0008006" key="8">
    <source>
        <dbReference type="Google" id="ProtNLM"/>
    </source>
</evidence>
<dbReference type="STRING" id="3088.A0A383WAK7"/>
<dbReference type="PANTHER" id="PTHR23333:SF4">
    <property type="entry name" value="UBX DOMAIN-CONTAINING PROTEIN 11"/>
    <property type="match status" value="1"/>
</dbReference>
<protein>
    <recommendedName>
        <fullName evidence="8">SEP domain-containing protein</fullName>
    </recommendedName>
</protein>
<dbReference type="SUPFAM" id="SSF54236">
    <property type="entry name" value="Ubiquitin-like"/>
    <property type="match status" value="1"/>
</dbReference>
<dbReference type="PROSITE" id="PS51399">
    <property type="entry name" value="SEP"/>
    <property type="match status" value="1"/>
</dbReference>
<dbReference type="InterPro" id="IPR012989">
    <property type="entry name" value="SEP_domain"/>
</dbReference>
<evidence type="ECO:0000256" key="2">
    <source>
        <dbReference type="SAM" id="MobiDB-lite"/>
    </source>
</evidence>
<evidence type="ECO:0000313" key="7">
    <source>
        <dbReference type="Proteomes" id="UP000256970"/>
    </source>
</evidence>
<dbReference type="InterPro" id="IPR036241">
    <property type="entry name" value="NSFL1C_SEP_dom_sf"/>
</dbReference>
<proteinExistence type="predicted"/>
<dbReference type="InterPro" id="IPR001012">
    <property type="entry name" value="UBX_dom"/>
</dbReference>
<dbReference type="PROSITE" id="PS50033">
    <property type="entry name" value="UBX"/>
    <property type="match status" value="1"/>
</dbReference>
<dbReference type="EMBL" id="FNXT01000131">
    <property type="protein sequence ID" value="SZX61213.1"/>
    <property type="molecule type" value="Genomic_DNA"/>
</dbReference>
<sequence>MLQAPAPDSNDLVAGLVSKVLALESDNAALKEQLQALQQQQKQQAHQQQQLAQSNELPNQQQQQGSCACEQHDLNVQQQQQQQQLQHLQLELQRMRQQCKAAWQQVAELKSFLNDYGLVRVGQQPSLPEAGQACCSTACGAADVQAASPTYSPGNAASKAAAATTAGPAAAAAVLPFDVSELQEALDDLNQLAGDGIGQLKQLNSPSAARPAASPSNSSSSSRGRAMQLVTRDPIKLAIFSDGLVLHQCPPLPYSSEAADSILSDIFDGYFPSALKDEFPDGTPIQLVDRTDQTLAQAAAAAAAAAQKCSNIIGWQDLEQQQQQRGLSGLAGLSGQAFLDRLPKTVIRNQQVVSVRPAVEQFINGSSSSSSSSGAAGKIYLRPSSCSGGLSRRASQGGATAAVGQQEGSAAAHAGTSLQQQQQANIQVKSEDGKQTYVLLMPYTATLAALRASIDKHRAITGAPCHICQQQQAPTANASGSPAPANGGPVGSGQAPGSISTQDMQRAAGACCGYELRSAFPARLYADVSMSLEQAGLVPSATLFMRHAAAAGAAAGQT</sequence>
<feature type="region of interest" description="Disordered" evidence="2">
    <location>
        <begin position="473"/>
        <end position="500"/>
    </location>
</feature>
<feature type="region of interest" description="Disordered" evidence="2">
    <location>
        <begin position="204"/>
        <end position="226"/>
    </location>
</feature>
<dbReference type="InterPro" id="IPR029071">
    <property type="entry name" value="Ubiquitin-like_domsf"/>
</dbReference>
<organism evidence="6 7">
    <name type="scientific">Tetradesmus obliquus</name>
    <name type="common">Green alga</name>
    <name type="synonym">Acutodesmus obliquus</name>
    <dbReference type="NCBI Taxonomy" id="3088"/>
    <lineage>
        <taxon>Eukaryota</taxon>
        <taxon>Viridiplantae</taxon>
        <taxon>Chlorophyta</taxon>
        <taxon>core chlorophytes</taxon>
        <taxon>Chlorophyceae</taxon>
        <taxon>CS clade</taxon>
        <taxon>Sphaeropleales</taxon>
        <taxon>Scenedesmaceae</taxon>
        <taxon>Tetradesmus</taxon>
    </lineage>
</organism>
<reference evidence="6 7" key="1">
    <citation type="submission" date="2016-10" db="EMBL/GenBank/DDBJ databases">
        <authorList>
            <person name="Cai Z."/>
        </authorList>
    </citation>
    <scope>NUCLEOTIDE SEQUENCE [LARGE SCALE GENOMIC DNA]</scope>
</reference>
<evidence type="ECO:0000313" key="5">
    <source>
        <dbReference type="EMBL" id="SZX61213.1"/>
    </source>
</evidence>
<feature type="domain" description="UBX" evidence="3">
    <location>
        <begin position="419"/>
        <end position="545"/>
    </location>
</feature>
<dbReference type="EMBL" id="FNXT01001219">
    <property type="protein sequence ID" value="SZX74665.1"/>
    <property type="molecule type" value="Genomic_DNA"/>
</dbReference>
<dbReference type="Gene3D" id="3.10.20.90">
    <property type="entry name" value="Phosphatidylinositol 3-kinase Catalytic Subunit, Chain A, domain 1"/>
    <property type="match status" value="1"/>
</dbReference>
<dbReference type="Pfam" id="PF00789">
    <property type="entry name" value="UBX"/>
    <property type="match status" value="1"/>
</dbReference>
<evidence type="ECO:0000259" key="4">
    <source>
        <dbReference type="PROSITE" id="PS51399"/>
    </source>
</evidence>
<dbReference type="PANTHER" id="PTHR23333">
    <property type="entry name" value="UBX DOMAIN CONTAINING PROTEIN"/>
    <property type="match status" value="1"/>
</dbReference>
<evidence type="ECO:0000256" key="1">
    <source>
        <dbReference type="SAM" id="Coils"/>
    </source>
</evidence>
<dbReference type="SUPFAM" id="SSF102848">
    <property type="entry name" value="NSFL1 (p97 ATPase) cofactor p47, SEP domain"/>
    <property type="match status" value="1"/>
</dbReference>
<dbReference type="AlphaFoldDB" id="A0A383WAK7"/>
<feature type="domain" description="SEP" evidence="4">
    <location>
        <begin position="232"/>
        <end position="296"/>
    </location>
</feature>
<feature type="coiled-coil region" evidence="1">
    <location>
        <begin position="20"/>
        <end position="98"/>
    </location>
</feature>
<keyword evidence="1" id="KW-0175">Coiled coil</keyword>
<dbReference type="GO" id="GO:0043130">
    <property type="term" value="F:ubiquitin binding"/>
    <property type="evidence" value="ECO:0007669"/>
    <property type="project" value="TreeGrafter"/>
</dbReference>
<keyword evidence="7" id="KW-1185">Reference proteome</keyword>
<gene>
    <name evidence="6" type="ORF">BQ4739_LOCUS14986</name>
    <name evidence="5" type="ORF">BQ4739_LOCUS1729</name>
</gene>
<evidence type="ECO:0000259" key="3">
    <source>
        <dbReference type="PROSITE" id="PS50033"/>
    </source>
</evidence>
<name>A0A383WAK7_TETOB</name>
<dbReference type="GO" id="GO:0043161">
    <property type="term" value="P:proteasome-mediated ubiquitin-dependent protein catabolic process"/>
    <property type="evidence" value="ECO:0007669"/>
    <property type="project" value="TreeGrafter"/>
</dbReference>
<evidence type="ECO:0000313" key="6">
    <source>
        <dbReference type="EMBL" id="SZX74665.1"/>
    </source>
</evidence>
<accession>A0A383WAK7</accession>
<dbReference type="Proteomes" id="UP000256970">
    <property type="component" value="Unassembled WGS sequence"/>
</dbReference>
<feature type="compositionally biased region" description="Low complexity" evidence="2">
    <location>
        <begin position="204"/>
        <end position="223"/>
    </location>
</feature>